<evidence type="ECO:0000313" key="4">
    <source>
        <dbReference type="EMBL" id="GAG59710.1"/>
    </source>
</evidence>
<name>X0YTY3_9ZZZZ</name>
<dbReference type="Gene3D" id="3.20.20.70">
    <property type="entry name" value="Aldolase class I"/>
    <property type="match status" value="1"/>
</dbReference>
<dbReference type="InterPro" id="IPR051799">
    <property type="entry name" value="NADH_flavin_oxidoreductase"/>
</dbReference>
<gene>
    <name evidence="4" type="ORF">S01H4_14179</name>
</gene>
<comment type="caution">
    <text evidence="4">The sequence shown here is derived from an EMBL/GenBank/DDBJ whole genome shotgun (WGS) entry which is preliminary data.</text>
</comment>
<protein>
    <recommendedName>
        <fullName evidence="3">NADH:flavin oxidoreductase/NADH oxidase N-terminal domain-containing protein</fullName>
    </recommendedName>
</protein>
<dbReference type="CDD" id="cd02803">
    <property type="entry name" value="OYE_like_FMN_family"/>
    <property type="match status" value="1"/>
</dbReference>
<dbReference type="GO" id="GO:0016491">
    <property type="term" value="F:oxidoreductase activity"/>
    <property type="evidence" value="ECO:0007669"/>
    <property type="project" value="UniProtKB-KW"/>
</dbReference>
<keyword evidence="1" id="KW-0285">Flavoprotein</keyword>
<feature type="domain" description="NADH:flavin oxidoreductase/NADH oxidase N-terminal" evidence="3">
    <location>
        <begin position="6"/>
        <end position="248"/>
    </location>
</feature>
<dbReference type="InterPro" id="IPR001155">
    <property type="entry name" value="OxRdtase_FMN_N"/>
</dbReference>
<dbReference type="InterPro" id="IPR013785">
    <property type="entry name" value="Aldolase_TIM"/>
</dbReference>
<dbReference type="PANTHER" id="PTHR43656">
    <property type="entry name" value="BINDING OXIDOREDUCTASE, PUTATIVE (AFU_ORTHOLOGUE AFUA_2G08260)-RELATED"/>
    <property type="match status" value="1"/>
</dbReference>
<proteinExistence type="predicted"/>
<sequence>MELKTLFSPKKIGNVQIKNRIVRSATFMHIAEKYGFIGDRYLKMYDELAKGGTGLIITGAVAVDPTGTGGPYQTCLYEDSHMAGHKKLVDTVHEYNGTKIAPQIQHIGRVGVHPKYPTVAPSPVPYKITGITPRELTTEEVKEYIEKFVKTGIRAYECGYDAVQLHGAHGYFLTNFLSPYTNLRNDEFGGDSQKRTKILSDIFNGIRDEVGKQFPIIIKFQSQDFIPNGITEDEGVEIAKNLSKIGFDAVEPSGGGAESILYAKGNITSKIVKKEEDENYFLPFAKKIKPILEDCSLILVGGIR</sequence>
<reference evidence="4" key="1">
    <citation type="journal article" date="2014" name="Front. Microbiol.">
        <title>High frequency of phylogenetically diverse reductive dehalogenase-homologous genes in deep subseafloor sedimentary metagenomes.</title>
        <authorList>
            <person name="Kawai M."/>
            <person name="Futagami T."/>
            <person name="Toyoda A."/>
            <person name="Takaki Y."/>
            <person name="Nishi S."/>
            <person name="Hori S."/>
            <person name="Arai W."/>
            <person name="Tsubouchi T."/>
            <person name="Morono Y."/>
            <person name="Uchiyama I."/>
            <person name="Ito T."/>
            <person name="Fujiyama A."/>
            <person name="Inagaki F."/>
            <person name="Takami H."/>
        </authorList>
    </citation>
    <scope>NUCLEOTIDE SEQUENCE</scope>
    <source>
        <strain evidence="4">Expedition CK06-06</strain>
    </source>
</reference>
<dbReference type="PANTHER" id="PTHR43656:SF2">
    <property type="entry name" value="BINDING OXIDOREDUCTASE, PUTATIVE (AFU_ORTHOLOGUE AFUA_2G08260)-RELATED"/>
    <property type="match status" value="1"/>
</dbReference>
<evidence type="ECO:0000259" key="3">
    <source>
        <dbReference type="Pfam" id="PF00724"/>
    </source>
</evidence>
<dbReference type="EMBL" id="BART01006222">
    <property type="protein sequence ID" value="GAG59710.1"/>
    <property type="molecule type" value="Genomic_DNA"/>
</dbReference>
<dbReference type="Pfam" id="PF00724">
    <property type="entry name" value="Oxidored_FMN"/>
    <property type="match status" value="1"/>
</dbReference>
<dbReference type="AlphaFoldDB" id="X0YTY3"/>
<organism evidence="4">
    <name type="scientific">marine sediment metagenome</name>
    <dbReference type="NCBI Taxonomy" id="412755"/>
    <lineage>
        <taxon>unclassified sequences</taxon>
        <taxon>metagenomes</taxon>
        <taxon>ecological metagenomes</taxon>
    </lineage>
</organism>
<dbReference type="GO" id="GO:0010181">
    <property type="term" value="F:FMN binding"/>
    <property type="evidence" value="ECO:0007669"/>
    <property type="project" value="InterPro"/>
</dbReference>
<evidence type="ECO:0000256" key="2">
    <source>
        <dbReference type="ARBA" id="ARBA00023002"/>
    </source>
</evidence>
<accession>X0YTY3</accession>
<evidence type="ECO:0000256" key="1">
    <source>
        <dbReference type="ARBA" id="ARBA00022630"/>
    </source>
</evidence>
<feature type="non-terminal residue" evidence="4">
    <location>
        <position position="304"/>
    </location>
</feature>
<keyword evidence="2" id="KW-0560">Oxidoreductase</keyword>
<dbReference type="SUPFAM" id="SSF51395">
    <property type="entry name" value="FMN-linked oxidoreductases"/>
    <property type="match status" value="1"/>
</dbReference>